<keyword evidence="9" id="KW-1185">Reference proteome</keyword>
<keyword evidence="4" id="KW-0092">Biotin</keyword>
<evidence type="ECO:0000256" key="5">
    <source>
        <dbReference type="PROSITE-ProRule" id="PRU00409"/>
    </source>
</evidence>
<dbReference type="SUPFAM" id="SSF56059">
    <property type="entry name" value="Glutathione synthetase ATP-binding domain-like"/>
    <property type="match status" value="1"/>
</dbReference>
<comment type="caution">
    <text evidence="8">The sequence shown here is derived from an EMBL/GenBank/DDBJ whole genome shotgun (WGS) entry which is preliminary data.</text>
</comment>
<dbReference type="InterPro" id="IPR005481">
    <property type="entry name" value="BC-like_N"/>
</dbReference>
<dbReference type="PROSITE" id="PS00867">
    <property type="entry name" value="CPSASE_2"/>
    <property type="match status" value="1"/>
</dbReference>
<reference evidence="9" key="1">
    <citation type="journal article" date="2019" name="Int. J. Syst. Evol. Microbiol.">
        <title>The Global Catalogue of Microorganisms (GCM) 10K type strain sequencing project: providing services to taxonomists for standard genome sequencing and annotation.</title>
        <authorList>
            <consortium name="The Broad Institute Genomics Platform"/>
            <consortium name="The Broad Institute Genome Sequencing Center for Infectious Disease"/>
            <person name="Wu L."/>
            <person name="Ma J."/>
        </authorList>
    </citation>
    <scope>NUCLEOTIDE SEQUENCE [LARGE SCALE GENOMIC DNA]</scope>
    <source>
        <strain evidence="9">CCUG 50353</strain>
    </source>
</reference>
<evidence type="ECO:0000256" key="4">
    <source>
        <dbReference type="ARBA" id="ARBA00023267"/>
    </source>
</evidence>
<organism evidence="8 9">
    <name type="scientific">Chryseomicrobium palamuruense</name>
    <dbReference type="NCBI Taxonomy" id="682973"/>
    <lineage>
        <taxon>Bacteria</taxon>
        <taxon>Bacillati</taxon>
        <taxon>Bacillota</taxon>
        <taxon>Bacilli</taxon>
        <taxon>Bacillales</taxon>
        <taxon>Caryophanaceae</taxon>
        <taxon>Chryseomicrobium</taxon>
    </lineage>
</organism>
<dbReference type="InterPro" id="IPR011761">
    <property type="entry name" value="ATP-grasp"/>
</dbReference>
<keyword evidence="3 5" id="KW-0067">ATP-binding</keyword>
<evidence type="ECO:0000313" key="8">
    <source>
        <dbReference type="EMBL" id="MFC4354358.1"/>
    </source>
</evidence>
<dbReference type="Pfam" id="PF00289">
    <property type="entry name" value="Biotin_carb_N"/>
    <property type="match status" value="1"/>
</dbReference>
<dbReference type="PROSITE" id="PS50979">
    <property type="entry name" value="BC"/>
    <property type="match status" value="1"/>
</dbReference>
<evidence type="ECO:0000259" key="7">
    <source>
        <dbReference type="PROSITE" id="PS50979"/>
    </source>
</evidence>
<dbReference type="SMART" id="SM00878">
    <property type="entry name" value="Biotin_carb_C"/>
    <property type="match status" value="1"/>
</dbReference>
<feature type="domain" description="ATP-grasp" evidence="6">
    <location>
        <begin position="119"/>
        <end position="316"/>
    </location>
</feature>
<dbReference type="InterPro" id="IPR016185">
    <property type="entry name" value="PreATP-grasp_dom_sf"/>
</dbReference>
<dbReference type="InterPro" id="IPR050856">
    <property type="entry name" value="Biotin_carboxylase_complex"/>
</dbReference>
<dbReference type="Proteomes" id="UP001595733">
    <property type="component" value="Unassembled WGS sequence"/>
</dbReference>
<evidence type="ECO:0000313" key="9">
    <source>
        <dbReference type="Proteomes" id="UP001595733"/>
    </source>
</evidence>
<dbReference type="Gene3D" id="3.30.470.20">
    <property type="entry name" value="ATP-grasp fold, B domain"/>
    <property type="match status" value="1"/>
</dbReference>
<keyword evidence="2 5" id="KW-0547">Nucleotide-binding</keyword>
<evidence type="ECO:0000256" key="3">
    <source>
        <dbReference type="ARBA" id="ARBA00022840"/>
    </source>
</evidence>
<dbReference type="Pfam" id="PF02786">
    <property type="entry name" value="CPSase_L_D2"/>
    <property type="match status" value="1"/>
</dbReference>
<dbReference type="SUPFAM" id="SSF52440">
    <property type="entry name" value="PreATP-grasp domain"/>
    <property type="match status" value="1"/>
</dbReference>
<dbReference type="InterPro" id="IPR011764">
    <property type="entry name" value="Biotin_carboxylation_dom"/>
</dbReference>
<sequence>MKRILIANRGEIASRIIRTCTRLGIETIAVYSEADQDMPFVKEATVSRLIGPAPVNQSYLNKDVIIQVAKEEGAEAIHPGYGFLSENAEFVREIEQAGIRFIGPSADTIDKMGDKIASRETMKQAGVPVVPGTEDGLQTVEEAIQFASSIGYPIMLKASGGGGGIGMVKCDTEEVLAKQFMGIKTRAKNYFGNDAVFVEKYVEPARHIEVQIFGDVNGSVFHLFERNCSVQRRNQKVIEEAPSPHLSDDTKKRLYDAAVKAANAVNYQNAGTVEFIMDADENFYFLEMNTRLQVEHPITEAITGVDLVEWQLLTVMGKPLPVKSQEEITMRGHAIEFRLYAEDSLRFMPSPGKLVEMTLPEGDGKRIDAGYQAGNTVTPYYDPMIAKMIVYGESREKAILKAEELLAASHVEGVKSNLDFFRDFISYSAFKEGSYATNVIEHYRQHQLEESK</sequence>
<evidence type="ECO:0000259" key="6">
    <source>
        <dbReference type="PROSITE" id="PS50975"/>
    </source>
</evidence>
<dbReference type="SUPFAM" id="SSF51246">
    <property type="entry name" value="Rudiment single hybrid motif"/>
    <property type="match status" value="1"/>
</dbReference>
<name>A0ABV8UV51_9BACL</name>
<proteinExistence type="predicted"/>
<gene>
    <name evidence="8" type="ORF">ACFO0S_04620</name>
</gene>
<evidence type="ECO:0000256" key="1">
    <source>
        <dbReference type="ARBA" id="ARBA00022598"/>
    </source>
</evidence>
<dbReference type="Pfam" id="PF02785">
    <property type="entry name" value="Biotin_carb_C"/>
    <property type="match status" value="1"/>
</dbReference>
<dbReference type="PANTHER" id="PTHR18866:SF128">
    <property type="entry name" value="UREA AMIDOLYASE"/>
    <property type="match status" value="1"/>
</dbReference>
<dbReference type="PROSITE" id="PS00866">
    <property type="entry name" value="CPSASE_1"/>
    <property type="match status" value="1"/>
</dbReference>
<evidence type="ECO:0000256" key="2">
    <source>
        <dbReference type="ARBA" id="ARBA00022741"/>
    </source>
</evidence>
<dbReference type="InterPro" id="IPR005482">
    <property type="entry name" value="Biotin_COase_C"/>
</dbReference>
<dbReference type="RefSeq" id="WP_378140641.1">
    <property type="nucleotide sequence ID" value="NZ_JBHSEF010000011.1"/>
</dbReference>
<protein>
    <submittedName>
        <fullName evidence="8">Acetyl/propionyl/methylcrotonyl-CoA carboxylase subunit alpha</fullName>
    </submittedName>
</protein>
<dbReference type="PANTHER" id="PTHR18866">
    <property type="entry name" value="CARBOXYLASE:PYRUVATE/ACETYL-COA/PROPIONYL-COA CARBOXYLASE"/>
    <property type="match status" value="1"/>
</dbReference>
<dbReference type="InterPro" id="IPR011054">
    <property type="entry name" value="Rudment_hybrid_motif"/>
</dbReference>
<dbReference type="EMBL" id="JBHSEF010000011">
    <property type="protein sequence ID" value="MFC4354358.1"/>
    <property type="molecule type" value="Genomic_DNA"/>
</dbReference>
<keyword evidence="1" id="KW-0436">Ligase</keyword>
<feature type="domain" description="Biotin carboxylation" evidence="7">
    <location>
        <begin position="1"/>
        <end position="445"/>
    </location>
</feature>
<accession>A0ABV8UV51</accession>
<dbReference type="InterPro" id="IPR005479">
    <property type="entry name" value="CPAse_ATP-bd"/>
</dbReference>
<dbReference type="PROSITE" id="PS50975">
    <property type="entry name" value="ATP_GRASP"/>
    <property type="match status" value="1"/>
</dbReference>